<evidence type="ECO:0000259" key="2">
    <source>
        <dbReference type="Pfam" id="PF01471"/>
    </source>
</evidence>
<evidence type="ECO:0000256" key="1">
    <source>
        <dbReference type="SAM" id="MobiDB-lite"/>
    </source>
</evidence>
<dbReference type="Pfam" id="PF01471">
    <property type="entry name" value="PG_binding_1"/>
    <property type="match status" value="1"/>
</dbReference>
<organism evidence="3 4">
    <name type="scientific">Pectobacterium versatile</name>
    <dbReference type="NCBI Taxonomy" id="2488639"/>
    <lineage>
        <taxon>Bacteria</taxon>
        <taxon>Pseudomonadati</taxon>
        <taxon>Pseudomonadota</taxon>
        <taxon>Gammaproteobacteria</taxon>
        <taxon>Enterobacterales</taxon>
        <taxon>Pectobacteriaceae</taxon>
        <taxon>Pectobacterium</taxon>
    </lineage>
</organism>
<feature type="region of interest" description="Disordered" evidence="1">
    <location>
        <begin position="1"/>
        <end position="39"/>
    </location>
</feature>
<accession>A0ABU8JVX1</accession>
<comment type="caution">
    <text evidence="3">The sequence shown here is derived from an EMBL/GenBank/DDBJ whole genome shotgun (WGS) entry which is preliminary data.</text>
</comment>
<feature type="compositionally biased region" description="Polar residues" evidence="1">
    <location>
        <begin position="7"/>
        <end position="20"/>
    </location>
</feature>
<reference evidence="3 4" key="1">
    <citation type="submission" date="2024-03" db="EMBL/GenBank/DDBJ databases">
        <title>Analysis of soft rot Pectobacteriaceae population diversity in US potato growing regions between 2016 and 2022.</title>
        <authorList>
            <person name="Ma X."/>
            <person name="Zhang X."/>
            <person name="Stodghill P."/>
            <person name="Rioux R."/>
            <person name="Babler B."/>
            <person name="Shrestha S."/>
            <person name="Babler B."/>
            <person name="Rivedal H."/>
            <person name="Frost K."/>
            <person name="Hao J."/>
            <person name="Secor G."/>
            <person name="Swingle B."/>
        </authorList>
    </citation>
    <scope>NUCLEOTIDE SEQUENCE [LARGE SCALE GENOMIC DNA]</scope>
    <source>
        <strain evidence="3 4">UMSS2</strain>
    </source>
</reference>
<feature type="domain" description="Peptidoglycan binding-like" evidence="2">
    <location>
        <begin position="2"/>
        <end position="36"/>
    </location>
</feature>
<dbReference type="Gene3D" id="1.10.101.10">
    <property type="entry name" value="PGBD-like superfamily/PGBD"/>
    <property type="match status" value="1"/>
</dbReference>
<dbReference type="RefSeq" id="WP_258874461.1">
    <property type="nucleotide sequence ID" value="NZ_BGPS01000011.1"/>
</dbReference>
<dbReference type="EMBL" id="JBBBON010000005">
    <property type="protein sequence ID" value="MEI7102307.1"/>
    <property type="molecule type" value="Genomic_DNA"/>
</dbReference>
<proteinExistence type="predicted"/>
<protein>
    <submittedName>
        <fullName evidence="3">Peptidoglycan-binding domain-containing protein</fullName>
    </submittedName>
</protein>
<sequence>MDGNIGRGTTQAVRTYQQQEGLPPDGYPAPALLDRLRCQ</sequence>
<dbReference type="Proteomes" id="UP001313132">
    <property type="component" value="Unassembled WGS sequence"/>
</dbReference>
<keyword evidence="4" id="KW-1185">Reference proteome</keyword>
<gene>
    <name evidence="3" type="ORF">WCT63_07570</name>
</gene>
<dbReference type="InterPro" id="IPR036365">
    <property type="entry name" value="PGBD-like_sf"/>
</dbReference>
<evidence type="ECO:0000313" key="4">
    <source>
        <dbReference type="Proteomes" id="UP001313132"/>
    </source>
</evidence>
<dbReference type="InterPro" id="IPR002477">
    <property type="entry name" value="Peptidoglycan-bd-like"/>
</dbReference>
<dbReference type="SUPFAM" id="SSF47090">
    <property type="entry name" value="PGBD-like"/>
    <property type="match status" value="1"/>
</dbReference>
<dbReference type="InterPro" id="IPR036366">
    <property type="entry name" value="PGBDSf"/>
</dbReference>
<name>A0ABU8JVX1_9GAMM</name>
<evidence type="ECO:0000313" key="3">
    <source>
        <dbReference type="EMBL" id="MEI7102307.1"/>
    </source>
</evidence>